<evidence type="ECO:0000313" key="3">
    <source>
        <dbReference type="Proteomes" id="UP000673383"/>
    </source>
</evidence>
<dbReference type="AlphaFoldDB" id="A0A8I1YBM1"/>
<evidence type="ECO:0000256" key="1">
    <source>
        <dbReference type="SAM" id="MobiDB-lite"/>
    </source>
</evidence>
<comment type="caution">
    <text evidence="2">The sequence shown here is derived from an EMBL/GenBank/DDBJ whole genome shotgun (WGS) entry which is preliminary data.</text>
</comment>
<dbReference type="EMBL" id="JAFICZ010000001">
    <property type="protein sequence ID" value="MBP1293523.1"/>
    <property type="molecule type" value="Genomic_DNA"/>
</dbReference>
<dbReference type="Proteomes" id="UP000673383">
    <property type="component" value="Unassembled WGS sequence"/>
</dbReference>
<sequence>MKLSPLTRRRPVSSTGKWPSREWCIWRDYGQDSTNRVGPNAPRSCSAALASCVGERFGACASKEEAHAGSRTRTSIHGSEENARRRFQAYADRIVVRQHGRIVAEHPGSFGRRETTYDDRSCSWRKITSCSGPLSARQASMRRRSSARRMLGLRSVCRRRSSSSSHPAASTQPSSPETPAVQSRPPWRAGFRLHSAKFLSVDHQPPTADRGSGCL</sequence>
<accession>A0A8I1YBM1</accession>
<proteinExistence type="predicted"/>
<name>A0A8I1YBM1_BRAEL</name>
<gene>
    <name evidence="2" type="ORF">JOH49_003276</name>
</gene>
<feature type="region of interest" description="Disordered" evidence="1">
    <location>
        <begin position="155"/>
        <end position="187"/>
    </location>
</feature>
<evidence type="ECO:0000313" key="2">
    <source>
        <dbReference type="EMBL" id="MBP1293523.1"/>
    </source>
</evidence>
<feature type="compositionally biased region" description="Low complexity" evidence="1">
    <location>
        <begin position="162"/>
        <end position="175"/>
    </location>
</feature>
<organism evidence="2 3">
    <name type="scientific">Bradyrhizobium elkanii</name>
    <dbReference type="NCBI Taxonomy" id="29448"/>
    <lineage>
        <taxon>Bacteria</taxon>
        <taxon>Pseudomonadati</taxon>
        <taxon>Pseudomonadota</taxon>
        <taxon>Alphaproteobacteria</taxon>
        <taxon>Hyphomicrobiales</taxon>
        <taxon>Nitrobacteraceae</taxon>
        <taxon>Bradyrhizobium</taxon>
    </lineage>
</organism>
<protein>
    <submittedName>
        <fullName evidence="2">Uncharacterized protein</fullName>
    </submittedName>
</protein>
<reference evidence="2" key="1">
    <citation type="submission" date="2021-02" db="EMBL/GenBank/DDBJ databases">
        <title>Genomic Encyclopedia of Type Strains, Phase IV (KMG-V): Genome sequencing to study the core and pangenomes of soil and plant-associated prokaryotes.</title>
        <authorList>
            <person name="Whitman W."/>
        </authorList>
    </citation>
    <scope>NUCLEOTIDE SEQUENCE</scope>
    <source>
        <strain evidence="2">USDA 406</strain>
    </source>
</reference>